<protein>
    <submittedName>
        <fullName evidence="4">SpoIIE family protein phosphatase</fullName>
    </submittedName>
</protein>
<evidence type="ECO:0000256" key="1">
    <source>
        <dbReference type="ARBA" id="ARBA00022801"/>
    </source>
</evidence>
<dbReference type="PANTHER" id="PTHR43156:SF2">
    <property type="entry name" value="STAGE II SPORULATION PROTEIN E"/>
    <property type="match status" value="1"/>
</dbReference>
<dbReference type="InterPro" id="IPR001932">
    <property type="entry name" value="PPM-type_phosphatase-like_dom"/>
</dbReference>
<dbReference type="AlphaFoldDB" id="A0A930V2T7"/>
<keyword evidence="1" id="KW-0378">Hydrolase</keyword>
<accession>A0A930V2T7</accession>
<name>A0A930V2T7_9ACTN</name>
<dbReference type="Gene3D" id="3.60.40.10">
    <property type="entry name" value="PPM-type phosphatase domain"/>
    <property type="match status" value="1"/>
</dbReference>
<keyword evidence="5" id="KW-1185">Reference proteome</keyword>
<dbReference type="InterPro" id="IPR029016">
    <property type="entry name" value="GAF-like_dom_sf"/>
</dbReference>
<feature type="domain" description="GAF" evidence="2">
    <location>
        <begin position="21"/>
        <end position="161"/>
    </location>
</feature>
<dbReference type="SMART" id="SM00065">
    <property type="entry name" value="GAF"/>
    <property type="match status" value="1"/>
</dbReference>
<dbReference type="InterPro" id="IPR036457">
    <property type="entry name" value="PPM-type-like_dom_sf"/>
</dbReference>
<dbReference type="PANTHER" id="PTHR43156">
    <property type="entry name" value="STAGE II SPORULATION PROTEIN E-RELATED"/>
    <property type="match status" value="1"/>
</dbReference>
<dbReference type="Pfam" id="PF01590">
    <property type="entry name" value="GAF"/>
    <property type="match status" value="1"/>
</dbReference>
<evidence type="ECO:0000259" key="3">
    <source>
        <dbReference type="SMART" id="SM00331"/>
    </source>
</evidence>
<dbReference type="InterPro" id="IPR003018">
    <property type="entry name" value="GAF"/>
</dbReference>
<sequence length="390" mass="41465">MTSPPLGRRLPADSLAVREGQTHAGLDRITRLLRLALDVPMAAVTVLEDDVAWRPSSAGFRAPSLPVEQTLCLRVVEHDGPLEIRDTLTEASVADLPAVRDGVRFYAGMPLRDATGVAVATLCAFDRRPRELTEDQREAMVDLATWAETELFASSEMAQARRVQASLLPAAPLRDGAWAVDGLCLPAMSVGGDFFDYELLDSVLHLNLGDVMGKGTGAALIGAAVRTALRGTGNAVAAGVDLGITVTHSANALLPDLERAESFVTLVEAAVDLTDGELRYVDAGSGLVLLTRADGTVEALSGEDRPIGVWRGDHWTEVRRVIAPGDRLLICSDGLLDLLDDPQAWSQEAGAMVMEADDLPSFLTSVAALAARREASDDITVLALFREPGA</sequence>
<evidence type="ECO:0000313" key="4">
    <source>
        <dbReference type="EMBL" id="MBF4162154.1"/>
    </source>
</evidence>
<dbReference type="EMBL" id="JADIVZ010000004">
    <property type="protein sequence ID" value="MBF4162154.1"/>
    <property type="molecule type" value="Genomic_DNA"/>
</dbReference>
<comment type="caution">
    <text evidence="4">The sequence shown here is derived from an EMBL/GenBank/DDBJ whole genome shotgun (WGS) entry which is preliminary data.</text>
</comment>
<dbReference type="Gene3D" id="3.30.450.40">
    <property type="match status" value="1"/>
</dbReference>
<reference evidence="4" key="1">
    <citation type="submission" date="2020-11" db="EMBL/GenBank/DDBJ databases">
        <title>Nocardioides sp. CBS4Y-1, whole genome shotgun sequence.</title>
        <authorList>
            <person name="Tuo L."/>
        </authorList>
    </citation>
    <scope>NUCLEOTIDE SEQUENCE</scope>
    <source>
        <strain evidence="4">CBS4Y-1</strain>
    </source>
</reference>
<dbReference type="SUPFAM" id="SSF55781">
    <property type="entry name" value="GAF domain-like"/>
    <property type="match status" value="1"/>
</dbReference>
<dbReference type="InterPro" id="IPR052016">
    <property type="entry name" value="Bact_Sigma-Reg"/>
</dbReference>
<evidence type="ECO:0000259" key="2">
    <source>
        <dbReference type="SMART" id="SM00065"/>
    </source>
</evidence>
<gene>
    <name evidence="4" type="ORF">ISG29_10655</name>
</gene>
<dbReference type="Proteomes" id="UP000656804">
    <property type="component" value="Unassembled WGS sequence"/>
</dbReference>
<dbReference type="GO" id="GO:0016791">
    <property type="term" value="F:phosphatase activity"/>
    <property type="evidence" value="ECO:0007669"/>
    <property type="project" value="TreeGrafter"/>
</dbReference>
<feature type="domain" description="PPM-type phosphatase" evidence="3">
    <location>
        <begin position="175"/>
        <end position="386"/>
    </location>
</feature>
<dbReference type="SMART" id="SM00331">
    <property type="entry name" value="PP2C_SIG"/>
    <property type="match status" value="1"/>
</dbReference>
<dbReference type="SUPFAM" id="SSF81606">
    <property type="entry name" value="PP2C-like"/>
    <property type="match status" value="1"/>
</dbReference>
<proteinExistence type="predicted"/>
<organism evidence="4 5">
    <name type="scientific">Nocardioides acrostichi</name>
    <dbReference type="NCBI Taxonomy" id="2784339"/>
    <lineage>
        <taxon>Bacteria</taxon>
        <taxon>Bacillati</taxon>
        <taxon>Actinomycetota</taxon>
        <taxon>Actinomycetes</taxon>
        <taxon>Propionibacteriales</taxon>
        <taxon>Nocardioidaceae</taxon>
        <taxon>Nocardioides</taxon>
    </lineage>
</organism>
<dbReference type="RefSeq" id="WP_194503404.1">
    <property type="nucleotide sequence ID" value="NZ_JADIVZ010000004.1"/>
</dbReference>
<dbReference type="Pfam" id="PF07228">
    <property type="entry name" value="SpoIIE"/>
    <property type="match status" value="1"/>
</dbReference>
<evidence type="ECO:0000313" key="5">
    <source>
        <dbReference type="Proteomes" id="UP000656804"/>
    </source>
</evidence>